<dbReference type="AlphaFoldDB" id="A0A813NJT3"/>
<dbReference type="PANTHER" id="PTHR24112">
    <property type="entry name" value="LEUCINE-RICH REPEAT, ISOFORM F-RELATED"/>
    <property type="match status" value="1"/>
</dbReference>
<dbReference type="InterPro" id="IPR051279">
    <property type="entry name" value="PP1-Reg/Actin-Interact_Protein"/>
</dbReference>
<feature type="transmembrane region" description="Helical" evidence="6">
    <location>
        <begin position="89"/>
        <end position="110"/>
    </location>
</feature>
<evidence type="ECO:0000256" key="1">
    <source>
        <dbReference type="ARBA" id="ARBA00004370"/>
    </source>
</evidence>
<reference evidence="7" key="1">
    <citation type="submission" date="2021-02" db="EMBL/GenBank/DDBJ databases">
        <authorList>
            <person name="Nowell W R."/>
        </authorList>
    </citation>
    <scope>NUCLEOTIDE SEQUENCE</scope>
</reference>
<evidence type="ECO:0000256" key="3">
    <source>
        <dbReference type="ARBA" id="ARBA00022692"/>
    </source>
</evidence>
<gene>
    <name evidence="7" type="ORF">JYZ213_LOCUS1653</name>
    <name evidence="8" type="ORF">OXD698_LOCUS35472</name>
</gene>
<feature type="transmembrane region" description="Helical" evidence="6">
    <location>
        <begin position="131"/>
        <end position="152"/>
    </location>
</feature>
<keyword evidence="4 6" id="KW-1133">Transmembrane helix</keyword>
<keyword evidence="5 6" id="KW-0472">Membrane</keyword>
<evidence type="ECO:0000256" key="2">
    <source>
        <dbReference type="ARBA" id="ARBA00006843"/>
    </source>
</evidence>
<dbReference type="Proteomes" id="UP000663845">
    <property type="component" value="Unassembled WGS sequence"/>
</dbReference>
<dbReference type="InterPro" id="IPR032675">
    <property type="entry name" value="LRR_dom_sf"/>
</dbReference>
<dbReference type="Proteomes" id="UP000663844">
    <property type="component" value="Unassembled WGS sequence"/>
</dbReference>
<dbReference type="InterPro" id="IPR007593">
    <property type="entry name" value="CD225/Dispanin_fam"/>
</dbReference>
<dbReference type="SUPFAM" id="SSF52047">
    <property type="entry name" value="RNI-like"/>
    <property type="match status" value="1"/>
</dbReference>
<proteinExistence type="inferred from homology"/>
<evidence type="ECO:0000256" key="4">
    <source>
        <dbReference type="ARBA" id="ARBA00022989"/>
    </source>
</evidence>
<comment type="subcellular location">
    <subcellularLocation>
        <location evidence="1">Membrane</location>
    </subcellularLocation>
</comment>
<accession>A0A813NJT3</accession>
<name>A0A813NJT3_9BILA</name>
<organism evidence="7 9">
    <name type="scientific">Adineta steineri</name>
    <dbReference type="NCBI Taxonomy" id="433720"/>
    <lineage>
        <taxon>Eukaryota</taxon>
        <taxon>Metazoa</taxon>
        <taxon>Spiralia</taxon>
        <taxon>Gnathifera</taxon>
        <taxon>Rotifera</taxon>
        <taxon>Eurotatoria</taxon>
        <taxon>Bdelloidea</taxon>
        <taxon>Adinetida</taxon>
        <taxon>Adinetidae</taxon>
        <taxon>Adineta</taxon>
    </lineage>
</organism>
<evidence type="ECO:0000256" key="5">
    <source>
        <dbReference type="ARBA" id="ARBA00023136"/>
    </source>
</evidence>
<comment type="caution">
    <text evidence="7">The sequence shown here is derived from an EMBL/GenBank/DDBJ whole genome shotgun (WGS) entry which is preliminary data.</text>
</comment>
<keyword evidence="3 6" id="KW-0812">Transmembrane</keyword>
<dbReference type="Gene3D" id="3.80.10.10">
    <property type="entry name" value="Ribonuclease Inhibitor"/>
    <property type="match status" value="1"/>
</dbReference>
<sequence length="268" mass="29842">MSTINIDDVNSIPSNEAVHTQQLNDGIVINQPLLSYTQINVEPNQNSSQHLPTSTSICENNEITPVVCIQDDSNDYNLHPGNIHDIKEYRIWSIFTMLFCFTFIGVYAVGMSRQTKTKKLQGDYLSARYDSNMTALLNIIGTLSGIFIYSLGGLRLTGHITLTQLNICANKIGNKGAQDLGEALQKNPPLTQLYLDSNQIEDTSAQDLGEALQKNTVYIEKAIILRIRDPHGMGWDGLFVPRDDATHPIPSHGITEKQYSSHPIPWES</sequence>
<comment type="similarity">
    <text evidence="2">Belongs to the CD225/Dispanin family.</text>
</comment>
<evidence type="ECO:0000313" key="7">
    <source>
        <dbReference type="EMBL" id="CAF0737549.1"/>
    </source>
</evidence>
<dbReference type="EMBL" id="CAJOAZ010005489">
    <property type="protein sequence ID" value="CAF4102126.1"/>
    <property type="molecule type" value="Genomic_DNA"/>
</dbReference>
<dbReference type="GO" id="GO:0016020">
    <property type="term" value="C:membrane"/>
    <property type="evidence" value="ECO:0007669"/>
    <property type="project" value="UniProtKB-SubCell"/>
</dbReference>
<dbReference type="InterPro" id="IPR001611">
    <property type="entry name" value="Leu-rich_rpt"/>
</dbReference>
<dbReference type="Pfam" id="PF13516">
    <property type="entry name" value="LRR_6"/>
    <property type="match status" value="2"/>
</dbReference>
<evidence type="ECO:0000313" key="8">
    <source>
        <dbReference type="EMBL" id="CAF4102126.1"/>
    </source>
</evidence>
<dbReference type="EMBL" id="CAJNOG010000008">
    <property type="protein sequence ID" value="CAF0737549.1"/>
    <property type="molecule type" value="Genomic_DNA"/>
</dbReference>
<evidence type="ECO:0000313" key="9">
    <source>
        <dbReference type="Proteomes" id="UP000663845"/>
    </source>
</evidence>
<dbReference type="Pfam" id="PF04505">
    <property type="entry name" value="CD225"/>
    <property type="match status" value="1"/>
</dbReference>
<evidence type="ECO:0000256" key="6">
    <source>
        <dbReference type="SAM" id="Phobius"/>
    </source>
</evidence>
<protein>
    <submittedName>
        <fullName evidence="7">Uncharacterized protein</fullName>
    </submittedName>
</protein>